<dbReference type="Proteomes" id="UP000590511">
    <property type="component" value="Unassembled WGS sequence"/>
</dbReference>
<evidence type="ECO:0000313" key="1">
    <source>
        <dbReference type="EMBL" id="MBB4746160.1"/>
    </source>
</evidence>
<gene>
    <name evidence="1" type="ORF">BJ964_000321</name>
</gene>
<evidence type="ECO:0000313" key="2">
    <source>
        <dbReference type="Proteomes" id="UP000590511"/>
    </source>
</evidence>
<reference evidence="1 2" key="1">
    <citation type="submission" date="2020-08" db="EMBL/GenBank/DDBJ databases">
        <title>Sequencing the genomes of 1000 actinobacteria strains.</title>
        <authorList>
            <person name="Klenk H.-P."/>
        </authorList>
    </citation>
    <scope>NUCLEOTIDE SEQUENCE [LARGE SCALE GENOMIC DNA]</scope>
    <source>
        <strain evidence="1 2">DSM 43150</strain>
    </source>
</reference>
<dbReference type="EMBL" id="JACHNC010000001">
    <property type="protein sequence ID" value="MBB4746160.1"/>
    <property type="molecule type" value="Genomic_DNA"/>
</dbReference>
<protein>
    <submittedName>
        <fullName evidence="1">Uncharacterized protein</fullName>
    </submittedName>
</protein>
<name>A0A7W7MDV1_9ACTN</name>
<comment type="caution">
    <text evidence="1">The sequence shown here is derived from an EMBL/GenBank/DDBJ whole genome shotgun (WGS) entry which is preliminary data.</text>
</comment>
<sequence>MRFQRVGLAGGEVGYHAGGESALDKIESDSESSWAGDGETGFFEGLPSGGMLEGFTKFQMAAG</sequence>
<dbReference type="AlphaFoldDB" id="A0A7W7MDV1"/>
<accession>A0A7W7MDV1</accession>
<proteinExistence type="predicted"/>
<organism evidence="1 2">
    <name type="scientific">Actinoplanes lobatus</name>
    <dbReference type="NCBI Taxonomy" id="113568"/>
    <lineage>
        <taxon>Bacteria</taxon>
        <taxon>Bacillati</taxon>
        <taxon>Actinomycetota</taxon>
        <taxon>Actinomycetes</taxon>
        <taxon>Micromonosporales</taxon>
        <taxon>Micromonosporaceae</taxon>
        <taxon>Actinoplanes</taxon>
    </lineage>
</organism>